<comment type="caution">
    <text evidence="4">The sequence shown here is derived from an EMBL/GenBank/DDBJ whole genome shotgun (WGS) entry which is preliminary data.</text>
</comment>
<feature type="signal peptide" evidence="2">
    <location>
        <begin position="1"/>
        <end position="20"/>
    </location>
</feature>
<proteinExistence type="predicted"/>
<sequence>MKRKTLLSLFLLSTLCGLTSCDLSFSFVTNSSSASSSESESLTSSESGTISSSEETTNISSSVSSSDTDDISFHFFPLGNANSGDTTYIKAGDTDILIDAGSTQSSASSIISYVKRFCTDNTLEYVIATHAHEDHIAAFAPQTDENGVLSNFEVENIIDFGEQHKTNSKTYQRYAAKRDALIAAGTKYYAANDLFDANHAGVNNVFTIGNNLSFEVLYQEYYDKSTSNENDYSVCLLFNQNDEKYFLFTGDLEEDGEESLVDSYFDTHGKDLPHVELFKAGHHGSYTASSSYLLNKITPEICVVNCCAGTSEYTSNVNNQFPSQEFINRIAPHTSKVYIPTQVSNNPDEKYQLMNGEIVLSYLGNGEENFTFSNNSTKLKDTEWFNSTYEVDGEPFKMRVWPNVTSTYN</sequence>
<feature type="domain" description="Metallo-beta-lactamase" evidence="3">
    <location>
        <begin position="83"/>
        <end position="139"/>
    </location>
</feature>
<evidence type="ECO:0000259" key="3">
    <source>
        <dbReference type="Pfam" id="PF00753"/>
    </source>
</evidence>
<evidence type="ECO:0000313" key="4">
    <source>
        <dbReference type="EMBL" id="MBO8414330.1"/>
    </source>
</evidence>
<accession>A0A9D9D9D1</accession>
<dbReference type="InterPro" id="IPR035681">
    <property type="entry name" value="ComA-like_MBL"/>
</dbReference>
<dbReference type="EMBL" id="JADING010000070">
    <property type="protein sequence ID" value="MBO8414330.1"/>
    <property type="molecule type" value="Genomic_DNA"/>
</dbReference>
<keyword evidence="2" id="KW-0732">Signal</keyword>
<dbReference type="PANTHER" id="PTHR30619">
    <property type="entry name" value="DNA INTERNALIZATION/COMPETENCE PROTEIN COMEC/REC2"/>
    <property type="match status" value="1"/>
</dbReference>
<evidence type="ECO:0000256" key="2">
    <source>
        <dbReference type="SAM" id="SignalP"/>
    </source>
</evidence>
<dbReference type="Gene3D" id="3.60.15.10">
    <property type="entry name" value="Ribonuclease Z/Hydroxyacylglutathione hydrolase-like"/>
    <property type="match status" value="1"/>
</dbReference>
<organism evidence="4 5">
    <name type="scientific">Candidatus Scatoplasma merdavium</name>
    <dbReference type="NCBI Taxonomy" id="2840932"/>
    <lineage>
        <taxon>Bacteria</taxon>
        <taxon>Bacillati</taxon>
        <taxon>Bacillota</taxon>
        <taxon>Bacilli</taxon>
        <taxon>Bacillales</taxon>
        <taxon>Candidatus Scatoplasma</taxon>
    </lineage>
</organism>
<feature type="region of interest" description="Disordered" evidence="1">
    <location>
        <begin position="31"/>
        <end position="64"/>
    </location>
</feature>
<gene>
    <name evidence="4" type="ORF">IAC78_02500</name>
</gene>
<feature type="chain" id="PRO_5038628907" evidence="2">
    <location>
        <begin position="21"/>
        <end position="409"/>
    </location>
</feature>
<reference evidence="4" key="2">
    <citation type="journal article" date="2021" name="PeerJ">
        <title>Extensive microbial diversity within the chicken gut microbiome revealed by metagenomics and culture.</title>
        <authorList>
            <person name="Gilroy R."/>
            <person name="Ravi A."/>
            <person name="Getino M."/>
            <person name="Pursley I."/>
            <person name="Horton D.L."/>
            <person name="Alikhan N.F."/>
            <person name="Baker D."/>
            <person name="Gharbi K."/>
            <person name="Hall N."/>
            <person name="Watson M."/>
            <person name="Adriaenssens E.M."/>
            <person name="Foster-Nyarko E."/>
            <person name="Jarju S."/>
            <person name="Secka A."/>
            <person name="Antonio M."/>
            <person name="Oren A."/>
            <person name="Chaudhuri R.R."/>
            <person name="La Ragione R."/>
            <person name="Hildebrand F."/>
            <person name="Pallen M.J."/>
        </authorList>
    </citation>
    <scope>NUCLEOTIDE SEQUENCE</scope>
    <source>
        <strain evidence="4">1748</strain>
    </source>
</reference>
<protein>
    <submittedName>
        <fullName evidence="4">MBL fold metallo-hydrolase</fullName>
    </submittedName>
</protein>
<dbReference type="CDD" id="cd07731">
    <property type="entry name" value="ComA-like_MBL-fold"/>
    <property type="match status" value="1"/>
</dbReference>
<dbReference type="SUPFAM" id="SSF56281">
    <property type="entry name" value="Metallo-hydrolase/oxidoreductase"/>
    <property type="match status" value="1"/>
</dbReference>
<evidence type="ECO:0000256" key="1">
    <source>
        <dbReference type="SAM" id="MobiDB-lite"/>
    </source>
</evidence>
<dbReference type="InterPro" id="IPR001279">
    <property type="entry name" value="Metallo-B-lactamas"/>
</dbReference>
<dbReference type="AlphaFoldDB" id="A0A9D9D9D1"/>
<dbReference type="PROSITE" id="PS51257">
    <property type="entry name" value="PROKAR_LIPOPROTEIN"/>
    <property type="match status" value="1"/>
</dbReference>
<dbReference type="InterPro" id="IPR052159">
    <property type="entry name" value="Competence_DNA_uptake"/>
</dbReference>
<dbReference type="Pfam" id="PF00753">
    <property type="entry name" value="Lactamase_B"/>
    <property type="match status" value="1"/>
</dbReference>
<name>A0A9D9D9D1_9BACL</name>
<dbReference type="Proteomes" id="UP000823629">
    <property type="component" value="Unassembled WGS sequence"/>
</dbReference>
<evidence type="ECO:0000313" key="5">
    <source>
        <dbReference type="Proteomes" id="UP000823629"/>
    </source>
</evidence>
<dbReference type="PANTHER" id="PTHR30619:SF1">
    <property type="entry name" value="RECOMBINATION PROTEIN 2"/>
    <property type="match status" value="1"/>
</dbReference>
<reference evidence="4" key="1">
    <citation type="submission" date="2020-10" db="EMBL/GenBank/DDBJ databases">
        <authorList>
            <person name="Gilroy R."/>
        </authorList>
    </citation>
    <scope>NUCLEOTIDE SEQUENCE</scope>
    <source>
        <strain evidence="4">1748</strain>
    </source>
</reference>
<dbReference type="InterPro" id="IPR036866">
    <property type="entry name" value="RibonucZ/Hydroxyglut_hydro"/>
</dbReference>